<dbReference type="AlphaFoldDB" id="A0A2G9QAH9"/>
<reference evidence="3" key="1">
    <citation type="journal article" date="2017" name="Nat. Commun.">
        <title>The North American bullfrog draft genome provides insight into hormonal regulation of long noncoding RNA.</title>
        <authorList>
            <person name="Hammond S.A."/>
            <person name="Warren R.L."/>
            <person name="Vandervalk B.P."/>
            <person name="Kucuk E."/>
            <person name="Khan H."/>
            <person name="Gibb E.A."/>
            <person name="Pandoh P."/>
            <person name="Kirk H."/>
            <person name="Zhao Y."/>
            <person name="Jones M."/>
            <person name="Mungall A.J."/>
            <person name="Coope R."/>
            <person name="Pleasance S."/>
            <person name="Moore R.A."/>
            <person name="Holt R.A."/>
            <person name="Round J.M."/>
            <person name="Ohora S."/>
            <person name="Walle B.V."/>
            <person name="Veldhoen N."/>
            <person name="Helbing C.C."/>
            <person name="Birol I."/>
        </authorList>
    </citation>
    <scope>NUCLEOTIDE SEQUENCE [LARGE SCALE GENOMIC DNA]</scope>
</reference>
<keyword evidence="3" id="KW-1185">Reference proteome</keyword>
<sequence length="62" mass="7149">MRVTLYIHHACVKLFIVYSSPLLFRRSGKAHGEERASACGEEQQHRGRRKPRATSFPIPEEI</sequence>
<evidence type="ECO:0000313" key="2">
    <source>
        <dbReference type="EMBL" id="PIO12600.1"/>
    </source>
</evidence>
<name>A0A2G9QAH9_AQUCT</name>
<organism evidence="2 3">
    <name type="scientific">Aquarana catesbeiana</name>
    <name type="common">American bullfrog</name>
    <name type="synonym">Rana catesbeiana</name>
    <dbReference type="NCBI Taxonomy" id="8400"/>
    <lineage>
        <taxon>Eukaryota</taxon>
        <taxon>Metazoa</taxon>
        <taxon>Chordata</taxon>
        <taxon>Craniata</taxon>
        <taxon>Vertebrata</taxon>
        <taxon>Euteleostomi</taxon>
        <taxon>Amphibia</taxon>
        <taxon>Batrachia</taxon>
        <taxon>Anura</taxon>
        <taxon>Neobatrachia</taxon>
        <taxon>Ranoidea</taxon>
        <taxon>Ranidae</taxon>
        <taxon>Aquarana</taxon>
    </lineage>
</organism>
<proteinExistence type="predicted"/>
<evidence type="ECO:0000256" key="1">
    <source>
        <dbReference type="SAM" id="MobiDB-lite"/>
    </source>
</evidence>
<evidence type="ECO:0000313" key="3">
    <source>
        <dbReference type="Proteomes" id="UP000228934"/>
    </source>
</evidence>
<gene>
    <name evidence="2" type="ORF">AB205_0039990</name>
</gene>
<dbReference type="EMBL" id="KZ060233">
    <property type="protein sequence ID" value="PIO12600.1"/>
    <property type="molecule type" value="Genomic_DNA"/>
</dbReference>
<dbReference type="Proteomes" id="UP000228934">
    <property type="component" value="Unassembled WGS sequence"/>
</dbReference>
<accession>A0A2G9QAH9</accession>
<protein>
    <submittedName>
        <fullName evidence="2">Uncharacterized protein</fullName>
    </submittedName>
</protein>
<feature type="region of interest" description="Disordered" evidence="1">
    <location>
        <begin position="33"/>
        <end position="62"/>
    </location>
</feature>